<keyword evidence="4" id="KW-1185">Reference proteome</keyword>
<dbReference type="PANTHER" id="PTHR14119">
    <property type="entry name" value="HYDROLASE"/>
    <property type="match status" value="1"/>
</dbReference>
<dbReference type="Gene3D" id="3.40.50.850">
    <property type="entry name" value="Isochorismatase-like"/>
    <property type="match status" value="1"/>
</dbReference>
<dbReference type="SUPFAM" id="SSF52499">
    <property type="entry name" value="Isochorismatase-like hydrolases"/>
    <property type="match status" value="1"/>
</dbReference>
<sequence>MPAASIARTSTRAVRPAALTTRWVPNSAPAVRATPGFLRKMSASTAMRFQHPTIFVCDLQEKFRTAIYQFDNVVTTTEKLLNFAKAVSIPIHCTTQTAAKLGPTVPAIAAHLTSTPIDKTKFSMLVPELASQLKPASSVAIVGIESHICVTQTALDLRDAGHTVYIIADGVSSCNKQEVIIALDRLRAEKGVIVTSSESWMYECLGDAGHPAFKSVIGIVKNSMANTRTVLDSLPPTPKI</sequence>
<reference evidence="3 4" key="1">
    <citation type="journal article" date="2015" name="Genome Announc.">
        <title>Draft Genome Sequence and Gene Annotation of the Entomopathogenic Fungus Verticillium hemipterigenum.</title>
        <authorList>
            <person name="Horn F."/>
            <person name="Habel A."/>
            <person name="Scharf D.H."/>
            <person name="Dworschak J."/>
            <person name="Brakhage A.A."/>
            <person name="Guthke R."/>
            <person name="Hertweck C."/>
            <person name="Linde J."/>
        </authorList>
    </citation>
    <scope>NUCLEOTIDE SEQUENCE [LARGE SCALE GENOMIC DNA]</scope>
</reference>
<comment type="similarity">
    <text evidence="1">Belongs to the isochorismatase family.</text>
</comment>
<dbReference type="Proteomes" id="UP000039046">
    <property type="component" value="Unassembled WGS sequence"/>
</dbReference>
<evidence type="ECO:0000313" key="4">
    <source>
        <dbReference type="Proteomes" id="UP000039046"/>
    </source>
</evidence>
<evidence type="ECO:0000313" key="3">
    <source>
        <dbReference type="EMBL" id="CEJ89458.1"/>
    </source>
</evidence>
<dbReference type="InterPro" id="IPR036380">
    <property type="entry name" value="Isochorismatase-like_sf"/>
</dbReference>
<dbReference type="HOGENOM" id="CLU_066901_0_0_1"/>
<dbReference type="InterPro" id="IPR050993">
    <property type="entry name" value="Isochorismatase_domain"/>
</dbReference>
<name>A0A0A1TGN1_9HYPO</name>
<dbReference type="OrthoDB" id="269496at2759"/>
<dbReference type="Pfam" id="PF00857">
    <property type="entry name" value="Isochorismatase"/>
    <property type="match status" value="1"/>
</dbReference>
<accession>A0A0A1TGN1</accession>
<dbReference type="STRING" id="1531966.A0A0A1TGN1"/>
<dbReference type="PANTHER" id="PTHR14119:SF3">
    <property type="entry name" value="ISOCHORISMATASE DOMAIN-CONTAINING PROTEIN 2"/>
    <property type="match status" value="1"/>
</dbReference>
<proteinExistence type="inferred from homology"/>
<evidence type="ECO:0000256" key="1">
    <source>
        <dbReference type="ARBA" id="ARBA00006336"/>
    </source>
</evidence>
<dbReference type="InterPro" id="IPR000868">
    <property type="entry name" value="Isochorismatase-like_dom"/>
</dbReference>
<gene>
    <name evidence="3" type="ORF">VHEMI05300</name>
</gene>
<dbReference type="EMBL" id="CDHN01000002">
    <property type="protein sequence ID" value="CEJ89458.1"/>
    <property type="molecule type" value="Genomic_DNA"/>
</dbReference>
<dbReference type="AlphaFoldDB" id="A0A0A1TGN1"/>
<feature type="domain" description="Isochorismatase-like" evidence="2">
    <location>
        <begin position="54"/>
        <end position="198"/>
    </location>
</feature>
<organism evidence="3 4">
    <name type="scientific">[Torrubiella] hemipterigena</name>
    <dbReference type="NCBI Taxonomy" id="1531966"/>
    <lineage>
        <taxon>Eukaryota</taxon>
        <taxon>Fungi</taxon>
        <taxon>Dikarya</taxon>
        <taxon>Ascomycota</taxon>
        <taxon>Pezizomycotina</taxon>
        <taxon>Sordariomycetes</taxon>
        <taxon>Hypocreomycetidae</taxon>
        <taxon>Hypocreales</taxon>
        <taxon>Clavicipitaceae</taxon>
        <taxon>Clavicipitaceae incertae sedis</taxon>
        <taxon>'Torrubiella' clade</taxon>
    </lineage>
</organism>
<evidence type="ECO:0000259" key="2">
    <source>
        <dbReference type="Pfam" id="PF00857"/>
    </source>
</evidence>
<protein>
    <submittedName>
        <fullName evidence="3">Putative Isochorismatase domain-containing protein 2A</fullName>
    </submittedName>
</protein>